<dbReference type="PANTHER" id="PTHR43236">
    <property type="entry name" value="ANTITOXIN HIGA1"/>
    <property type="match status" value="1"/>
</dbReference>
<dbReference type="SMART" id="SM00530">
    <property type="entry name" value="HTH_XRE"/>
    <property type="match status" value="1"/>
</dbReference>
<dbReference type="EMBL" id="JAHOEI010000048">
    <property type="protein sequence ID" value="MBV3388355.1"/>
    <property type="molecule type" value="Genomic_DNA"/>
</dbReference>
<evidence type="ECO:0000259" key="1">
    <source>
        <dbReference type="PROSITE" id="PS50943"/>
    </source>
</evidence>
<dbReference type="Pfam" id="PF01381">
    <property type="entry name" value="HTH_3"/>
    <property type="match status" value="1"/>
</dbReference>
<dbReference type="CDD" id="cd00093">
    <property type="entry name" value="HTH_XRE"/>
    <property type="match status" value="1"/>
</dbReference>
<dbReference type="Proteomes" id="UP001196765">
    <property type="component" value="Unassembled WGS sequence"/>
</dbReference>
<name>A0AAW4N2U1_9BACT</name>
<protein>
    <submittedName>
        <fullName evidence="2">ImmA/IrrE family metallo-endopeptidase</fullName>
    </submittedName>
</protein>
<dbReference type="AlphaFoldDB" id="A0AAW4N2U1"/>
<dbReference type="InterPro" id="IPR052345">
    <property type="entry name" value="Rad_response_metalloprotease"/>
</dbReference>
<evidence type="ECO:0000313" key="2">
    <source>
        <dbReference type="EMBL" id="MBV3388355.1"/>
    </source>
</evidence>
<organism evidence="2 3">
    <name type="scientific">Segatella copri</name>
    <dbReference type="NCBI Taxonomy" id="165179"/>
    <lineage>
        <taxon>Bacteria</taxon>
        <taxon>Pseudomonadati</taxon>
        <taxon>Bacteroidota</taxon>
        <taxon>Bacteroidia</taxon>
        <taxon>Bacteroidales</taxon>
        <taxon>Prevotellaceae</taxon>
        <taxon>Segatella</taxon>
    </lineage>
</organism>
<gene>
    <name evidence="2" type="ORF">KSW82_11480</name>
</gene>
<proteinExistence type="predicted"/>
<dbReference type="PROSITE" id="PS50943">
    <property type="entry name" value="HTH_CROC1"/>
    <property type="match status" value="1"/>
</dbReference>
<feature type="domain" description="HTH cro/C1-type" evidence="1">
    <location>
        <begin position="6"/>
        <end position="61"/>
    </location>
</feature>
<dbReference type="InterPro" id="IPR001387">
    <property type="entry name" value="Cro/C1-type_HTH"/>
</dbReference>
<dbReference type="InterPro" id="IPR010359">
    <property type="entry name" value="IrrE_HExxH"/>
</dbReference>
<accession>A0AAW4N2U1</accession>
<dbReference type="Pfam" id="PF06114">
    <property type="entry name" value="Peptidase_M78"/>
    <property type="match status" value="1"/>
</dbReference>
<comment type="caution">
    <text evidence="2">The sequence shown here is derived from an EMBL/GenBank/DDBJ whole genome shotgun (WGS) entry which is preliminary data.</text>
</comment>
<dbReference type="RefSeq" id="WP_217744756.1">
    <property type="nucleotide sequence ID" value="NZ_JAHOEI010000048.1"/>
</dbReference>
<dbReference type="PANTHER" id="PTHR43236:SF1">
    <property type="entry name" value="BLL7220 PROTEIN"/>
    <property type="match status" value="1"/>
</dbReference>
<sequence>MKSKQLTFAREYRGLTQKALSDAISGLSQSNLSKYEKGIGTLSDETVNRIMSFLKFPIGFLDLNIWNNVENKDYRRKASKISASDKKKIDRMISLIAYTFDWMSDMVELPNYTLGSYDLEQGISPKDVAKQVRRQCKLGVAPIQKICTILEKNGIFLYFWDCPYDDFDGVSLITDNGFHLIIVNKNHSNDRIRLTIAHEMGHNLMHECITFFLNEHRDKEKEANEFAGEFLMPESETQRAFVGMTMKRAYEFKSYWLTSIAAIIQRSKILGCITNEKYVQLRVELSRRHWNEKEPITVYLDKPTVFEKMHDLIVNDLHYDVETMAKAMCIPSDILNEIFTKPKVVKLKIAL</sequence>
<evidence type="ECO:0000313" key="3">
    <source>
        <dbReference type="Proteomes" id="UP001196765"/>
    </source>
</evidence>
<reference evidence="2" key="1">
    <citation type="submission" date="2021-06" db="EMBL/GenBank/DDBJ databases">
        <title>Collection of gut derived symbiotic bacterial strains cultured from healthy donors.</title>
        <authorList>
            <person name="Lin H."/>
            <person name="Littmann E."/>
            <person name="Pamer E.G."/>
        </authorList>
    </citation>
    <scope>NUCLEOTIDE SEQUENCE</scope>
    <source>
        <strain evidence="2">MSK.21.74</strain>
    </source>
</reference>